<dbReference type="GO" id="GO:0019354">
    <property type="term" value="P:siroheme biosynthetic process"/>
    <property type="evidence" value="ECO:0007669"/>
    <property type="project" value="UniProtKB-UniPathway"/>
</dbReference>
<dbReference type="InterPro" id="IPR050161">
    <property type="entry name" value="Siro_Cobalamin_biosynth"/>
</dbReference>
<dbReference type="InterPro" id="IPR014777">
    <property type="entry name" value="4pyrrole_Mease_sub1"/>
</dbReference>
<dbReference type="Pfam" id="PF00590">
    <property type="entry name" value="TP_methylase"/>
    <property type="match status" value="1"/>
</dbReference>
<dbReference type="InterPro" id="IPR006366">
    <property type="entry name" value="CobA/CysG_C"/>
</dbReference>
<evidence type="ECO:0000256" key="8">
    <source>
        <dbReference type="ARBA" id="ARBA00023239"/>
    </source>
</evidence>
<keyword evidence="5 13" id="KW-0808">Transferase</keyword>
<keyword evidence="10" id="KW-0511">Multifunctional enzyme</keyword>
<dbReference type="Gene3D" id="3.40.1010.10">
    <property type="entry name" value="Cobalt-precorrin-4 Transmethylase, Domain 1"/>
    <property type="match status" value="1"/>
</dbReference>
<protein>
    <recommendedName>
        <fullName evidence="2">uroporphyrinogen-III C-methyltransferase</fullName>
        <ecNumber evidence="2">2.1.1.107</ecNumber>
    </recommendedName>
</protein>
<evidence type="ECO:0000256" key="7">
    <source>
        <dbReference type="ARBA" id="ARBA00023002"/>
    </source>
</evidence>
<comment type="similarity">
    <text evidence="1 13">Belongs to the precorrin methyltransferase family.</text>
</comment>
<dbReference type="GO" id="GO:0009236">
    <property type="term" value="P:cobalamin biosynthetic process"/>
    <property type="evidence" value="ECO:0007669"/>
    <property type="project" value="UniProtKB-KW"/>
</dbReference>
<comment type="pathway">
    <text evidence="12">Cofactor biosynthesis; adenosylcobalamin biosynthesis; precorrin-2 from uroporphyrinogen III: step 1/1.</text>
</comment>
<proteinExistence type="inferred from homology"/>
<evidence type="ECO:0000256" key="5">
    <source>
        <dbReference type="ARBA" id="ARBA00022679"/>
    </source>
</evidence>
<keyword evidence="8" id="KW-0456">Lyase</keyword>
<dbReference type="RefSeq" id="WP_093327229.1">
    <property type="nucleotide sequence ID" value="NZ_AP027363.1"/>
</dbReference>
<dbReference type="OrthoDB" id="9815856at2"/>
<dbReference type="InterPro" id="IPR003043">
    <property type="entry name" value="Uropor_MeTrfase_CS"/>
</dbReference>
<evidence type="ECO:0000313" key="15">
    <source>
        <dbReference type="EMBL" id="SES78296.1"/>
    </source>
</evidence>
<dbReference type="InterPro" id="IPR035996">
    <property type="entry name" value="4pyrrol_Methylase_sf"/>
</dbReference>
<dbReference type="PANTHER" id="PTHR45790:SF1">
    <property type="entry name" value="SIROHEME SYNTHASE"/>
    <property type="match status" value="1"/>
</dbReference>
<keyword evidence="9" id="KW-0627">Porphyrin biosynthesis</keyword>
<dbReference type="InterPro" id="IPR014776">
    <property type="entry name" value="4pyrrole_Mease_sub2"/>
</dbReference>
<dbReference type="SUPFAM" id="SSF53790">
    <property type="entry name" value="Tetrapyrrole methylase"/>
    <property type="match status" value="1"/>
</dbReference>
<dbReference type="STRING" id="349064.SAMN05660429_00373"/>
<evidence type="ECO:0000256" key="2">
    <source>
        <dbReference type="ARBA" id="ARBA00012162"/>
    </source>
</evidence>
<evidence type="ECO:0000256" key="12">
    <source>
        <dbReference type="ARBA" id="ARBA00060548"/>
    </source>
</evidence>
<evidence type="ECO:0000256" key="1">
    <source>
        <dbReference type="ARBA" id="ARBA00005879"/>
    </source>
</evidence>
<keyword evidence="7" id="KW-0560">Oxidoreductase</keyword>
<dbReference type="NCBIfam" id="NF004790">
    <property type="entry name" value="PRK06136.1"/>
    <property type="match status" value="1"/>
</dbReference>
<dbReference type="EC" id="2.1.1.107" evidence="2"/>
<keyword evidence="16" id="KW-1185">Reference proteome</keyword>
<dbReference type="GO" id="GO:0016491">
    <property type="term" value="F:oxidoreductase activity"/>
    <property type="evidence" value="ECO:0007669"/>
    <property type="project" value="UniProtKB-KW"/>
</dbReference>
<feature type="domain" description="Tetrapyrrole methylase" evidence="14">
    <location>
        <begin position="17"/>
        <end position="227"/>
    </location>
</feature>
<evidence type="ECO:0000256" key="6">
    <source>
        <dbReference type="ARBA" id="ARBA00022691"/>
    </source>
</evidence>
<name>A0A1H9ZBS7_THASX</name>
<dbReference type="FunFam" id="3.30.950.10:FF:000001">
    <property type="entry name" value="Siroheme synthase"/>
    <property type="match status" value="1"/>
</dbReference>
<dbReference type="GO" id="GO:0032259">
    <property type="term" value="P:methylation"/>
    <property type="evidence" value="ECO:0007669"/>
    <property type="project" value="UniProtKB-KW"/>
</dbReference>
<dbReference type="Proteomes" id="UP000199308">
    <property type="component" value="Unassembled WGS sequence"/>
</dbReference>
<evidence type="ECO:0000256" key="11">
    <source>
        <dbReference type="ARBA" id="ARBA00025705"/>
    </source>
</evidence>
<evidence type="ECO:0000256" key="4">
    <source>
        <dbReference type="ARBA" id="ARBA00022603"/>
    </source>
</evidence>
<dbReference type="Gene3D" id="3.30.950.10">
    <property type="entry name" value="Methyltransferase, Cobalt-precorrin-4 Transmethylase, Domain 2"/>
    <property type="match status" value="1"/>
</dbReference>
<evidence type="ECO:0000259" key="14">
    <source>
        <dbReference type="Pfam" id="PF00590"/>
    </source>
</evidence>
<dbReference type="PROSITE" id="PS00840">
    <property type="entry name" value="SUMT_2"/>
    <property type="match status" value="1"/>
</dbReference>
<dbReference type="PANTHER" id="PTHR45790">
    <property type="entry name" value="SIROHEME SYNTHASE-RELATED"/>
    <property type="match status" value="1"/>
</dbReference>
<dbReference type="UniPathway" id="UPA00262">
    <property type="reaction ID" value="UER00211"/>
</dbReference>
<accession>A0A1H9ZBS7</accession>
<dbReference type="FunFam" id="3.40.1010.10:FF:000001">
    <property type="entry name" value="Siroheme synthase"/>
    <property type="match status" value="1"/>
</dbReference>
<reference evidence="15 16" key="1">
    <citation type="submission" date="2016-10" db="EMBL/GenBank/DDBJ databases">
        <authorList>
            <person name="de Groot N.N."/>
        </authorList>
    </citation>
    <scope>NUCLEOTIDE SEQUENCE [LARGE SCALE GENOMIC DNA]</scope>
    <source>
        <strain evidence="15 16">DSM 19706</strain>
    </source>
</reference>
<keyword evidence="6" id="KW-0949">S-adenosyl-L-methionine</keyword>
<dbReference type="GO" id="GO:0016829">
    <property type="term" value="F:lyase activity"/>
    <property type="evidence" value="ECO:0007669"/>
    <property type="project" value="UniProtKB-KW"/>
</dbReference>
<dbReference type="NCBIfam" id="TIGR01469">
    <property type="entry name" value="cobA_cysG_Cterm"/>
    <property type="match status" value="1"/>
</dbReference>
<evidence type="ECO:0000256" key="3">
    <source>
        <dbReference type="ARBA" id="ARBA00022573"/>
    </source>
</evidence>
<evidence type="ECO:0000256" key="10">
    <source>
        <dbReference type="ARBA" id="ARBA00023268"/>
    </source>
</evidence>
<evidence type="ECO:0000256" key="13">
    <source>
        <dbReference type="RuleBase" id="RU003960"/>
    </source>
</evidence>
<dbReference type="InterPro" id="IPR000878">
    <property type="entry name" value="4pyrrol_Mease"/>
</dbReference>
<dbReference type="EMBL" id="FOHK01000002">
    <property type="protein sequence ID" value="SES78296.1"/>
    <property type="molecule type" value="Genomic_DNA"/>
</dbReference>
<dbReference type="CDD" id="cd11642">
    <property type="entry name" value="SUMT"/>
    <property type="match status" value="1"/>
</dbReference>
<keyword evidence="3" id="KW-0169">Cobalamin biosynthesis</keyword>
<evidence type="ECO:0000256" key="9">
    <source>
        <dbReference type="ARBA" id="ARBA00023244"/>
    </source>
</evidence>
<gene>
    <name evidence="15" type="ORF">SAMN05660429_00373</name>
</gene>
<keyword evidence="4 13" id="KW-0489">Methyltransferase</keyword>
<evidence type="ECO:0000313" key="16">
    <source>
        <dbReference type="Proteomes" id="UP000199308"/>
    </source>
</evidence>
<dbReference type="GO" id="GO:0004851">
    <property type="term" value="F:uroporphyrin-III C-methyltransferase activity"/>
    <property type="evidence" value="ECO:0007669"/>
    <property type="project" value="UniProtKB-EC"/>
</dbReference>
<organism evidence="15 16">
    <name type="scientific">Thalassotalea agarivorans</name>
    <name type="common">Thalassomonas agarivorans</name>
    <dbReference type="NCBI Taxonomy" id="349064"/>
    <lineage>
        <taxon>Bacteria</taxon>
        <taxon>Pseudomonadati</taxon>
        <taxon>Pseudomonadota</taxon>
        <taxon>Gammaproteobacteria</taxon>
        <taxon>Alteromonadales</taxon>
        <taxon>Colwelliaceae</taxon>
        <taxon>Thalassotalea</taxon>
    </lineage>
</organism>
<dbReference type="AlphaFoldDB" id="A0A1H9ZBS7"/>
<sequence>MNFPSQSHKQPFVAGEVALVGAGSGDPELLTIQAYRFIQQAEVVVYDRLVSDEIMALLPSGCERIYVGKMQGQHRVSQTGINEILVEQAQRNKKVVRLKGGDSLIFGRGSEEAQVLLDNGVACHIVPGLTAASACTSYAGIPLTHRQRARSCTLITGHVKDCGELVLPWDALANDEQTIVIYMGVTTLNQTSEKLIAAGRDKDTPAAIIRHGTRKDQEVVTGTLSTLPGLAQAAGIKPPSLIVVGKVVDVFEPHHLKNLGYLAP</sequence>
<comment type="pathway">
    <text evidence="11">Porphyrin-containing compound metabolism; siroheme biosynthesis; precorrin-2 from uroporphyrinogen III: step 1/1.</text>
</comment>